<comment type="caution">
    <text evidence="2">The sequence shown here is derived from an EMBL/GenBank/DDBJ whole genome shotgun (WGS) entry which is preliminary data.</text>
</comment>
<dbReference type="AlphaFoldDB" id="A0A7J5ZNE6"/>
<dbReference type="InterPro" id="IPR057615">
    <property type="entry name" value="Ig_VWA7"/>
</dbReference>
<accession>A0A7J5ZNE6</accession>
<evidence type="ECO:0000313" key="3">
    <source>
        <dbReference type="Proteomes" id="UP000593565"/>
    </source>
</evidence>
<organism evidence="2 3">
    <name type="scientific">Ameiurus melas</name>
    <name type="common">Black bullhead</name>
    <name type="synonym">Silurus melas</name>
    <dbReference type="NCBI Taxonomy" id="219545"/>
    <lineage>
        <taxon>Eukaryota</taxon>
        <taxon>Metazoa</taxon>
        <taxon>Chordata</taxon>
        <taxon>Craniata</taxon>
        <taxon>Vertebrata</taxon>
        <taxon>Euteleostomi</taxon>
        <taxon>Actinopterygii</taxon>
        <taxon>Neopterygii</taxon>
        <taxon>Teleostei</taxon>
        <taxon>Ostariophysi</taxon>
        <taxon>Siluriformes</taxon>
        <taxon>Ictaluridae</taxon>
        <taxon>Ameiurus</taxon>
    </lineage>
</organism>
<feature type="domain" description="VWA7 Ig-like" evidence="1">
    <location>
        <begin position="7"/>
        <end position="59"/>
    </location>
</feature>
<evidence type="ECO:0000313" key="2">
    <source>
        <dbReference type="EMBL" id="KAF4071973.1"/>
    </source>
</evidence>
<dbReference type="Pfam" id="PF23619">
    <property type="entry name" value="Ig_VWA7"/>
    <property type="match status" value="1"/>
</dbReference>
<proteinExistence type="predicted"/>
<reference evidence="2 3" key="1">
    <citation type="submission" date="2020-02" db="EMBL/GenBank/DDBJ databases">
        <title>A chromosome-scale genome assembly of the black bullhead catfish (Ameiurus melas).</title>
        <authorList>
            <person name="Wen M."/>
            <person name="Zham M."/>
            <person name="Cabau C."/>
            <person name="Klopp C."/>
            <person name="Donnadieu C."/>
            <person name="Roques C."/>
            <person name="Bouchez O."/>
            <person name="Lampietro C."/>
            <person name="Jouanno E."/>
            <person name="Herpin A."/>
            <person name="Louis A."/>
            <person name="Berthelot C."/>
            <person name="Parey E."/>
            <person name="Roest-Crollius H."/>
            <person name="Braasch I."/>
            <person name="Postlethwait J."/>
            <person name="Robinson-Rechavi M."/>
            <person name="Echchiki A."/>
            <person name="Begum T."/>
            <person name="Montfort J."/>
            <person name="Schartl M."/>
            <person name="Bobe J."/>
            <person name="Guiguen Y."/>
        </authorList>
    </citation>
    <scope>NUCLEOTIDE SEQUENCE [LARGE SCALE GENOMIC DNA]</scope>
    <source>
        <strain evidence="2">M_S1</strain>
        <tissue evidence="2">Blood</tissue>
    </source>
</reference>
<sequence>MALFSCRLFIKERGSVREEVRLITPHSTQAGQTLTVTLTVQAHDSSDANYAVVNLLVLPEEFDTSPPSCSVMQVKADCPPLSQCFLGNWSVYLTVRDRGHSGLASIELAVGQGTLMLLHDEAIGENENSLMQLAEETYISSLKQLHEEATRHQLHRHSARLKQRAHRLAKDRLVHGDPPVNISEWARRKHIMLHYTSDCCVPQAELLVWDGAGNMRNCSLTSSQQRALREKNSAVNGIAHTLLTLVSWTLLGLDTICA</sequence>
<gene>
    <name evidence="2" type="ORF">AMELA_G00268960</name>
</gene>
<dbReference type="EMBL" id="JAAGNN010000026">
    <property type="protein sequence ID" value="KAF4071973.1"/>
    <property type="molecule type" value="Genomic_DNA"/>
</dbReference>
<name>A0A7J5ZNE6_AMEME</name>
<keyword evidence="3" id="KW-1185">Reference proteome</keyword>
<evidence type="ECO:0000259" key="1">
    <source>
        <dbReference type="Pfam" id="PF23619"/>
    </source>
</evidence>
<dbReference type="Proteomes" id="UP000593565">
    <property type="component" value="Unassembled WGS sequence"/>
</dbReference>
<protein>
    <recommendedName>
        <fullName evidence="1">VWA7 Ig-like domain-containing protein</fullName>
    </recommendedName>
</protein>